<dbReference type="Pfam" id="PF04782">
    <property type="entry name" value="DUF632"/>
    <property type="match status" value="1"/>
</dbReference>
<organism evidence="2">
    <name type="scientific">Brassica napus</name>
    <name type="common">Rape</name>
    <dbReference type="NCBI Taxonomy" id="3708"/>
    <lineage>
        <taxon>Eukaryota</taxon>
        <taxon>Viridiplantae</taxon>
        <taxon>Streptophyta</taxon>
        <taxon>Embryophyta</taxon>
        <taxon>Tracheophyta</taxon>
        <taxon>Spermatophyta</taxon>
        <taxon>Magnoliopsida</taxon>
        <taxon>eudicotyledons</taxon>
        <taxon>Gunneridae</taxon>
        <taxon>Pentapetalae</taxon>
        <taxon>rosids</taxon>
        <taxon>malvids</taxon>
        <taxon>Brassicales</taxon>
        <taxon>Brassicaceae</taxon>
        <taxon>Brassiceae</taxon>
        <taxon>Brassica</taxon>
    </lineage>
</organism>
<gene>
    <name evidence="2" type="ORF">DARMORV10_C09P57510.1</name>
</gene>
<sequence>MVMAAILFKLDSPESDTDEEMMTMSKDDTSTCSVQAEGEVDNIDETCAQEKSPELATEVTRSTCALLLKRDLPQAESSEIYEAKAEVKLQLSKVNEIINVFNEMWRFLTKYHHKQFQTRSKSCGHMVEKELRKLTQKVEEHIRTFRKSLNESLKGYIDRHGSFVSVLNEWLNKNTMEEDDQTET</sequence>
<evidence type="ECO:0000313" key="2">
    <source>
        <dbReference type="EMBL" id="CAF1779046.1"/>
    </source>
</evidence>
<evidence type="ECO:0000259" key="1">
    <source>
        <dbReference type="Pfam" id="PF04782"/>
    </source>
</evidence>
<name>A0A816J4H7_BRANA</name>
<accession>A0A816J4H7</accession>
<protein>
    <submittedName>
        <fullName evidence="2">(rape) hypothetical protein</fullName>
    </submittedName>
</protein>
<reference evidence="2" key="1">
    <citation type="submission" date="2021-01" db="EMBL/GenBank/DDBJ databases">
        <authorList>
            <consortium name="Genoscope - CEA"/>
            <person name="William W."/>
        </authorList>
    </citation>
    <scope>NUCLEOTIDE SEQUENCE</scope>
</reference>
<feature type="domain" description="DUF632" evidence="1">
    <location>
        <begin position="93"/>
        <end position="181"/>
    </location>
</feature>
<dbReference type="EMBL" id="HG994373">
    <property type="protein sequence ID" value="CAF1779046.1"/>
    <property type="molecule type" value="Genomic_DNA"/>
</dbReference>
<dbReference type="Proteomes" id="UP001295469">
    <property type="component" value="Chromosome C09"/>
</dbReference>
<dbReference type="AlphaFoldDB" id="A0A816J4H7"/>
<proteinExistence type="predicted"/>
<dbReference type="InterPro" id="IPR006867">
    <property type="entry name" value="DUF632"/>
</dbReference>